<evidence type="ECO:0000256" key="1">
    <source>
        <dbReference type="SAM" id="MobiDB-lite"/>
    </source>
</evidence>
<name>A0A6V7W6G9_MELEN</name>
<gene>
    <name evidence="2" type="ORF">MENT_LOCUS35007</name>
</gene>
<feature type="region of interest" description="Disordered" evidence="1">
    <location>
        <begin position="88"/>
        <end position="133"/>
    </location>
</feature>
<evidence type="ECO:0000313" key="2">
    <source>
        <dbReference type="EMBL" id="CAD2182763.1"/>
    </source>
</evidence>
<comment type="caution">
    <text evidence="2">The sequence shown here is derived from an EMBL/GenBank/DDBJ whole genome shotgun (WGS) entry which is preliminary data.</text>
</comment>
<protein>
    <submittedName>
        <fullName evidence="2">Uncharacterized protein</fullName>
    </submittedName>
</protein>
<organism evidence="2 3">
    <name type="scientific">Meloidogyne enterolobii</name>
    <name type="common">Root-knot nematode worm</name>
    <name type="synonym">Meloidogyne mayaguensis</name>
    <dbReference type="NCBI Taxonomy" id="390850"/>
    <lineage>
        <taxon>Eukaryota</taxon>
        <taxon>Metazoa</taxon>
        <taxon>Ecdysozoa</taxon>
        <taxon>Nematoda</taxon>
        <taxon>Chromadorea</taxon>
        <taxon>Rhabditida</taxon>
        <taxon>Tylenchina</taxon>
        <taxon>Tylenchomorpha</taxon>
        <taxon>Tylenchoidea</taxon>
        <taxon>Meloidogynidae</taxon>
        <taxon>Meloidogyninae</taxon>
        <taxon>Meloidogyne</taxon>
    </lineage>
</organism>
<reference evidence="2 3" key="1">
    <citation type="submission" date="2020-08" db="EMBL/GenBank/DDBJ databases">
        <authorList>
            <person name="Koutsovoulos G."/>
            <person name="Danchin GJ E."/>
        </authorList>
    </citation>
    <scope>NUCLEOTIDE SEQUENCE [LARGE SCALE GENOMIC DNA]</scope>
</reference>
<dbReference type="AlphaFoldDB" id="A0A6V7W6G9"/>
<proteinExistence type="predicted"/>
<dbReference type="Proteomes" id="UP000580250">
    <property type="component" value="Unassembled WGS sequence"/>
</dbReference>
<sequence>MFNEEEEEEEEKYEENEENNNYRYFRRFWRIKRQFDQQNYIQTFNNNNNQIPSISAIINLNGVPQQTFPPPLPPSLSHQFLPTFPQYPQQQFIPQSPSDSQSIQMQLSNESTNSNNSFKNNNEFGRKKRKINS</sequence>
<evidence type="ECO:0000313" key="3">
    <source>
        <dbReference type="Proteomes" id="UP000580250"/>
    </source>
</evidence>
<accession>A0A6V7W6G9</accession>
<feature type="compositionally biased region" description="Low complexity" evidence="1">
    <location>
        <begin position="88"/>
        <end position="122"/>
    </location>
</feature>
<dbReference type="EMBL" id="CAJEWN010000443">
    <property type="protein sequence ID" value="CAD2182763.1"/>
    <property type="molecule type" value="Genomic_DNA"/>
</dbReference>